<dbReference type="CDD" id="cd02966">
    <property type="entry name" value="TlpA_like_family"/>
    <property type="match status" value="1"/>
</dbReference>
<dbReference type="EC" id="1.8.-.-" evidence="3"/>
<accession>A0A9X1VB71</accession>
<dbReference type="SUPFAM" id="SSF52833">
    <property type="entry name" value="Thioredoxin-like"/>
    <property type="match status" value="1"/>
</dbReference>
<dbReference type="InterPro" id="IPR000866">
    <property type="entry name" value="AhpC/TSA"/>
</dbReference>
<gene>
    <name evidence="3" type="primary">ykuV</name>
    <name evidence="3" type="ORF">MM817_01051</name>
</gene>
<evidence type="ECO:0000256" key="1">
    <source>
        <dbReference type="ARBA" id="ARBA00023157"/>
    </source>
</evidence>
<reference evidence="3" key="1">
    <citation type="submission" date="2022-03" db="EMBL/GenBank/DDBJ databases">
        <title>Draft Genome Sequence of Firmicute Strain S0AB, a Heterotrophic Iron/Sulfur-Oxidizing Extreme Acidophile.</title>
        <authorList>
            <person name="Vergara E."/>
            <person name="Pakostova E."/>
            <person name="Johnson D.B."/>
            <person name="Holmes D.S."/>
        </authorList>
    </citation>
    <scope>NUCLEOTIDE SEQUENCE</scope>
    <source>
        <strain evidence="3">S0AB</strain>
    </source>
</reference>
<dbReference type="AlphaFoldDB" id="A0A9X1VB71"/>
<protein>
    <submittedName>
        <fullName evidence="3">Thiol-disulfide oxidoreductase YkuV</fullName>
        <ecNumber evidence="3">1.8.-.-</ecNumber>
    </submittedName>
</protein>
<dbReference type="GO" id="GO:0016209">
    <property type="term" value="F:antioxidant activity"/>
    <property type="evidence" value="ECO:0007669"/>
    <property type="project" value="InterPro"/>
</dbReference>
<dbReference type="InterPro" id="IPR013766">
    <property type="entry name" value="Thioredoxin_domain"/>
</dbReference>
<dbReference type="InterPro" id="IPR050553">
    <property type="entry name" value="Thioredoxin_ResA/DsbE_sf"/>
</dbReference>
<dbReference type="EMBL" id="JALBUF010000002">
    <property type="protein sequence ID" value="MCI0182782.1"/>
    <property type="molecule type" value="Genomic_DNA"/>
</dbReference>
<dbReference type="PROSITE" id="PS51352">
    <property type="entry name" value="THIOREDOXIN_2"/>
    <property type="match status" value="1"/>
</dbReference>
<dbReference type="PANTHER" id="PTHR42852">
    <property type="entry name" value="THIOL:DISULFIDE INTERCHANGE PROTEIN DSBE"/>
    <property type="match status" value="1"/>
</dbReference>
<dbReference type="InterPro" id="IPR036249">
    <property type="entry name" value="Thioredoxin-like_sf"/>
</dbReference>
<evidence type="ECO:0000259" key="2">
    <source>
        <dbReference type="PROSITE" id="PS51352"/>
    </source>
</evidence>
<dbReference type="Gene3D" id="3.40.30.10">
    <property type="entry name" value="Glutaredoxin"/>
    <property type="match status" value="1"/>
</dbReference>
<dbReference type="Pfam" id="PF00578">
    <property type="entry name" value="AhpC-TSA"/>
    <property type="match status" value="1"/>
</dbReference>
<evidence type="ECO:0000313" key="4">
    <source>
        <dbReference type="Proteomes" id="UP001139263"/>
    </source>
</evidence>
<feature type="domain" description="Thioredoxin" evidence="2">
    <location>
        <begin position="3"/>
        <end position="147"/>
    </location>
</feature>
<dbReference type="RefSeq" id="WP_241712389.1">
    <property type="nucleotide sequence ID" value="NZ_JALBUF010000002.1"/>
</dbReference>
<dbReference type="Proteomes" id="UP001139263">
    <property type="component" value="Unassembled WGS sequence"/>
</dbReference>
<comment type="caution">
    <text evidence="3">The sequence shown here is derived from an EMBL/GenBank/DDBJ whole genome shotgun (WGS) entry which is preliminary data.</text>
</comment>
<dbReference type="GO" id="GO:0016491">
    <property type="term" value="F:oxidoreductase activity"/>
    <property type="evidence" value="ECO:0007669"/>
    <property type="project" value="UniProtKB-KW"/>
</dbReference>
<keyword evidence="1" id="KW-1015">Disulfide bond</keyword>
<keyword evidence="3" id="KW-0560">Oxidoreductase</keyword>
<proteinExistence type="predicted"/>
<evidence type="ECO:0000313" key="3">
    <source>
        <dbReference type="EMBL" id="MCI0182782.1"/>
    </source>
</evidence>
<dbReference type="PANTHER" id="PTHR42852:SF12">
    <property type="entry name" value="THIOL-DISULFIDE OXIDOREDUCTASE YKUV"/>
    <property type="match status" value="1"/>
</dbReference>
<keyword evidence="4" id="KW-1185">Reference proteome</keyword>
<name>A0A9X1VB71_9BACL</name>
<organism evidence="3 4">
    <name type="scientific">Sulfoacidibacillus ferrooxidans</name>
    <dbReference type="NCBI Taxonomy" id="2005001"/>
    <lineage>
        <taxon>Bacteria</taxon>
        <taxon>Bacillati</taxon>
        <taxon>Bacillota</taxon>
        <taxon>Bacilli</taxon>
        <taxon>Bacillales</taxon>
        <taxon>Alicyclobacillaceae</taxon>
        <taxon>Sulfoacidibacillus</taxon>
    </lineage>
</organism>
<sequence>MPMRVGTSFPGLEGATQWIGVETAPQLSIGQPILIHFWAVSCHICHETMSEVIRYRDMYVPQGLQLISVHMPRYEADTELQKVFEDIQTYGMTQTIAVDNMHKVAELYQNEFVPAYFLFDREGNLKFRAAGDKGLQNVGKKLEELFA</sequence>